<dbReference type="PANTHER" id="PTHR42850">
    <property type="entry name" value="METALLOPHOSPHOESTERASE"/>
    <property type="match status" value="1"/>
</dbReference>
<dbReference type="InterPro" id="IPR004843">
    <property type="entry name" value="Calcineurin-like_PHP"/>
</dbReference>
<dbReference type="EMBL" id="CP016364">
    <property type="protein sequence ID" value="APG48872.1"/>
    <property type="molecule type" value="Genomic_DNA"/>
</dbReference>
<dbReference type="RefSeq" id="WP_072506170.1">
    <property type="nucleotide sequence ID" value="NZ_CP016364.1"/>
</dbReference>
<feature type="domain" description="Calcineurin-like phosphoesterase" evidence="1">
    <location>
        <begin position="4"/>
        <end position="205"/>
    </location>
</feature>
<evidence type="ECO:0000313" key="3">
    <source>
        <dbReference type="Proteomes" id="UP000183859"/>
    </source>
</evidence>
<dbReference type="InterPro" id="IPR029052">
    <property type="entry name" value="Metallo-depent_PP-like"/>
</dbReference>
<dbReference type="InterPro" id="IPR050126">
    <property type="entry name" value="Ap4A_hydrolase"/>
</dbReference>
<dbReference type="GO" id="GO:0110154">
    <property type="term" value="P:RNA decapping"/>
    <property type="evidence" value="ECO:0007669"/>
    <property type="project" value="TreeGrafter"/>
</dbReference>
<dbReference type="Pfam" id="PF00149">
    <property type="entry name" value="Metallophos"/>
    <property type="match status" value="1"/>
</dbReference>
<dbReference type="AlphaFoldDB" id="A0A1L3IA05"/>
<keyword evidence="3" id="KW-1185">Reference proteome</keyword>
<dbReference type="Gene3D" id="3.60.21.10">
    <property type="match status" value="1"/>
</dbReference>
<dbReference type="STRING" id="1844006.PhaeoP97_03519"/>
<sequence>MTAPIYAIGDIHGQLDKLELALTQIESDGGPDAQVVFLGDFVDRGPDSRGVIDLLVTGQAEGRNWITLMGNHDRMFAWFLEDMPRHDPHMLVGYHWLHDRVGGIETLESYGVTFPERTRLEDVHTAAKAAIPEEHVNFLLSLATMHQTDDHAFVHAGIRPGIPLAQQTENDLVWIRQPFHQHAKAHPKLIVHGHTPVDRAQHYGNRVNLDTGAGYGKPLTTAVFEGTSVWVLEPDGRQTLAP</sequence>
<dbReference type="PANTHER" id="PTHR42850:SF4">
    <property type="entry name" value="ZINC-DEPENDENT ENDOPOLYPHOSPHATASE"/>
    <property type="match status" value="1"/>
</dbReference>
<proteinExistence type="predicted"/>
<dbReference type="SUPFAM" id="SSF56300">
    <property type="entry name" value="Metallo-dependent phosphatases"/>
    <property type="match status" value="1"/>
</dbReference>
<name>A0A1L3IA05_9RHOB</name>
<dbReference type="Proteomes" id="UP000183859">
    <property type="component" value="Chromosome"/>
</dbReference>
<gene>
    <name evidence="2" type="ORF">PhaeoP97_03519</name>
</gene>
<dbReference type="GO" id="GO:0008803">
    <property type="term" value="F:bis(5'-nucleosyl)-tetraphosphatase (symmetrical) activity"/>
    <property type="evidence" value="ECO:0007669"/>
    <property type="project" value="TreeGrafter"/>
</dbReference>
<evidence type="ECO:0000259" key="1">
    <source>
        <dbReference type="Pfam" id="PF00149"/>
    </source>
</evidence>
<accession>A0A1L3IA05</accession>
<dbReference type="CDD" id="cd00144">
    <property type="entry name" value="MPP_PPP_family"/>
    <property type="match status" value="1"/>
</dbReference>
<protein>
    <submittedName>
        <fullName evidence="2">Putative serine/threonine phosphatase</fullName>
    </submittedName>
</protein>
<reference evidence="3" key="1">
    <citation type="submission" date="2016-07" db="EMBL/GenBank/DDBJ databases">
        <title>Phaeobacter portensis sp. nov., a tropodithietic acid producing bacterium isolated from a German harbor.</title>
        <authorList>
            <person name="Freese H.M."/>
            <person name="Bunk B."/>
            <person name="Breider S."/>
            <person name="Brinkhoff T."/>
        </authorList>
    </citation>
    <scope>NUCLEOTIDE SEQUENCE [LARGE SCALE GENOMIC DNA]</scope>
    <source>
        <strain evidence="3">P97</strain>
    </source>
</reference>
<dbReference type="KEGG" id="php:PhaeoP97_03519"/>
<evidence type="ECO:0000313" key="2">
    <source>
        <dbReference type="EMBL" id="APG48872.1"/>
    </source>
</evidence>
<dbReference type="GO" id="GO:0016791">
    <property type="term" value="F:phosphatase activity"/>
    <property type="evidence" value="ECO:0007669"/>
    <property type="project" value="TreeGrafter"/>
</dbReference>
<dbReference type="OrthoDB" id="9807890at2"/>
<organism evidence="2 3">
    <name type="scientific">Phaeobacter porticola</name>
    <dbReference type="NCBI Taxonomy" id="1844006"/>
    <lineage>
        <taxon>Bacteria</taxon>
        <taxon>Pseudomonadati</taxon>
        <taxon>Pseudomonadota</taxon>
        <taxon>Alphaproteobacteria</taxon>
        <taxon>Rhodobacterales</taxon>
        <taxon>Roseobacteraceae</taxon>
        <taxon>Phaeobacter</taxon>
    </lineage>
</organism>
<dbReference type="GO" id="GO:0005737">
    <property type="term" value="C:cytoplasm"/>
    <property type="evidence" value="ECO:0007669"/>
    <property type="project" value="TreeGrafter"/>
</dbReference>